<keyword evidence="2" id="KW-0378">Hydrolase</keyword>
<feature type="transmembrane region" description="Helical" evidence="1">
    <location>
        <begin position="96"/>
        <end position="121"/>
    </location>
</feature>
<evidence type="ECO:0000313" key="2">
    <source>
        <dbReference type="EMBL" id="OYO17507.1"/>
    </source>
</evidence>
<dbReference type="SUPFAM" id="SSF53474">
    <property type="entry name" value="alpha/beta-Hydrolases"/>
    <property type="match status" value="1"/>
</dbReference>
<keyword evidence="3" id="KW-1185">Reference proteome</keyword>
<sequence length="475" mass="52371">MPVLGMVLLVAIVALALVAVLDLIRRVPLICAPMLALAVPVLLNAPLLGWYLDRELGGRWRAPMIVLAVLLGYLWLRLQLAPVRDGVRLGPLTKILGGATPILYSLCYATILQAIVLPVVWVSWGAMIPTGVLVTNLVWSVLSCLLLYLNGALRAVLLSKSLSVVSRVFLLGTLWIPVLGWIAGVGAGRTVRREYLAAVDRAEWERELPTDDRCATRYPILLVHGVGWRDRMLFNAWGRIPRYLKRHGASIHHGEQEAWGTIEENGKQVAARIAQVCEQTGSPKVNVIAHSRGGIDSRYAISTLGMGDRVASLTTMNTPHHGVRFADTATKLREPVYLKLAAVVNWIFAVAGDTTPDFLTSTMAFRTELAREFNRNTPDHPAVHYQSYTSVMSSAASDPRLAVPYRVIKALGEENDGLVSVDSAKWGEFRGVFRSTGRRGVSHGDLVDYNREDFHGFNVLAEYIQIVGELKQRGY</sequence>
<dbReference type="GO" id="GO:0016787">
    <property type="term" value="F:hydrolase activity"/>
    <property type="evidence" value="ECO:0007669"/>
    <property type="project" value="UniProtKB-KW"/>
</dbReference>
<feature type="transmembrane region" description="Helical" evidence="1">
    <location>
        <begin position="161"/>
        <end position="183"/>
    </location>
</feature>
<feature type="transmembrane region" description="Helical" evidence="1">
    <location>
        <begin position="58"/>
        <end position="76"/>
    </location>
</feature>
<dbReference type="EMBL" id="NMVO01000001">
    <property type="protein sequence ID" value="OYO17507.1"/>
    <property type="molecule type" value="Genomic_DNA"/>
</dbReference>
<dbReference type="OrthoDB" id="8871309at2"/>
<protein>
    <submittedName>
        <fullName evidence="2">Alpha/beta hydrolase</fullName>
    </submittedName>
</protein>
<accession>A0A255GNW2</accession>
<evidence type="ECO:0000256" key="1">
    <source>
        <dbReference type="SAM" id="Phobius"/>
    </source>
</evidence>
<feature type="transmembrane region" description="Helical" evidence="1">
    <location>
        <begin position="31"/>
        <end position="52"/>
    </location>
</feature>
<evidence type="ECO:0000313" key="3">
    <source>
        <dbReference type="Proteomes" id="UP000215896"/>
    </source>
</evidence>
<comment type="caution">
    <text evidence="2">The sequence shown here is derived from an EMBL/GenBank/DDBJ whole genome shotgun (WGS) entry which is preliminary data.</text>
</comment>
<name>A0A255GNW2_9ACTN</name>
<dbReference type="Gene3D" id="3.40.50.1820">
    <property type="entry name" value="alpha/beta hydrolase"/>
    <property type="match status" value="1"/>
</dbReference>
<dbReference type="Proteomes" id="UP000215896">
    <property type="component" value="Unassembled WGS sequence"/>
</dbReference>
<dbReference type="AlphaFoldDB" id="A0A255GNW2"/>
<keyword evidence="1" id="KW-0812">Transmembrane</keyword>
<reference evidence="2 3" key="1">
    <citation type="submission" date="2017-07" db="EMBL/GenBank/DDBJ databases">
        <title>Draft whole genome sequences of clinical Proprionibacteriaceae strains.</title>
        <authorList>
            <person name="Bernier A.-M."/>
            <person name="Bernard K."/>
            <person name="Domingo M.-C."/>
        </authorList>
    </citation>
    <scope>NUCLEOTIDE SEQUENCE [LARGE SCALE GENOMIC DNA]</scope>
    <source>
        <strain evidence="2 3">NML 030167</strain>
    </source>
</reference>
<proteinExistence type="predicted"/>
<keyword evidence="1" id="KW-0472">Membrane</keyword>
<dbReference type="InterPro" id="IPR029058">
    <property type="entry name" value="AB_hydrolase_fold"/>
</dbReference>
<dbReference type="RefSeq" id="WP_094404342.1">
    <property type="nucleotide sequence ID" value="NZ_NMVO01000001.1"/>
</dbReference>
<organism evidence="2 3">
    <name type="scientific">Enemella evansiae</name>
    <dbReference type="NCBI Taxonomy" id="2016499"/>
    <lineage>
        <taxon>Bacteria</taxon>
        <taxon>Bacillati</taxon>
        <taxon>Actinomycetota</taxon>
        <taxon>Actinomycetes</taxon>
        <taxon>Propionibacteriales</taxon>
        <taxon>Propionibacteriaceae</taxon>
        <taxon>Enemella</taxon>
    </lineage>
</organism>
<keyword evidence="1" id="KW-1133">Transmembrane helix</keyword>
<dbReference type="Pfam" id="PF02089">
    <property type="entry name" value="Palm_thioest"/>
    <property type="match status" value="1"/>
</dbReference>
<feature type="transmembrane region" description="Helical" evidence="1">
    <location>
        <begin position="127"/>
        <end position="149"/>
    </location>
</feature>
<gene>
    <name evidence="2" type="ORF">CGZ94_00940</name>
</gene>
<feature type="transmembrane region" description="Helical" evidence="1">
    <location>
        <begin position="6"/>
        <end position="24"/>
    </location>
</feature>